<dbReference type="InterPro" id="IPR007419">
    <property type="entry name" value="BFD-like_2Fe2S-bd_dom"/>
</dbReference>
<dbReference type="PROSITE" id="PS51669">
    <property type="entry name" value="4FE4S_MOW_BIS_MGD"/>
    <property type="match status" value="1"/>
</dbReference>
<dbReference type="EMBL" id="SLZW01000005">
    <property type="protein sequence ID" value="TCS62526.1"/>
    <property type="molecule type" value="Genomic_DNA"/>
</dbReference>
<dbReference type="GO" id="GO:0045333">
    <property type="term" value="P:cellular respiration"/>
    <property type="evidence" value="ECO:0007669"/>
    <property type="project" value="UniProtKB-ARBA"/>
</dbReference>
<dbReference type="Pfam" id="PF04879">
    <property type="entry name" value="Molybdop_Fe4S4"/>
    <property type="match status" value="1"/>
</dbReference>
<dbReference type="GO" id="GO:0042128">
    <property type="term" value="P:nitrate assimilation"/>
    <property type="evidence" value="ECO:0007669"/>
    <property type="project" value="UniProtKB-KW"/>
</dbReference>
<evidence type="ECO:0000313" key="13">
    <source>
        <dbReference type="Proteomes" id="UP000295304"/>
    </source>
</evidence>
<dbReference type="InterPro" id="IPR006657">
    <property type="entry name" value="MoPterin_dinucl-bd_dom"/>
</dbReference>
<evidence type="ECO:0000256" key="2">
    <source>
        <dbReference type="ARBA" id="ARBA00001966"/>
    </source>
</evidence>
<organism evidence="12 13">
    <name type="scientific">Varunaivibrio sulfuroxidans</name>
    <dbReference type="NCBI Taxonomy" id="1773489"/>
    <lineage>
        <taxon>Bacteria</taxon>
        <taxon>Pseudomonadati</taxon>
        <taxon>Pseudomonadota</taxon>
        <taxon>Alphaproteobacteria</taxon>
        <taxon>Rhodospirillales</taxon>
        <taxon>Magnetovibrionaceae</taxon>
        <taxon>Varunaivibrio</taxon>
    </lineage>
</organism>
<comment type="cofactor">
    <cofactor evidence="2">
        <name>[4Fe-4S] cluster</name>
        <dbReference type="ChEBI" id="CHEBI:49883"/>
    </cofactor>
</comment>
<dbReference type="CDD" id="cd02754">
    <property type="entry name" value="MopB_Nitrate-R-NapA-like"/>
    <property type="match status" value="1"/>
</dbReference>
<dbReference type="InterPro" id="IPR027467">
    <property type="entry name" value="MopterinOxRdtase_cofactor_BS"/>
</dbReference>
<proteinExistence type="inferred from homology"/>
<dbReference type="PANTHER" id="PTHR43105">
    <property type="entry name" value="RESPIRATORY NITRATE REDUCTASE"/>
    <property type="match status" value="1"/>
</dbReference>
<evidence type="ECO:0000256" key="5">
    <source>
        <dbReference type="ARBA" id="ARBA00022505"/>
    </source>
</evidence>
<gene>
    <name evidence="12" type="ORF">EDD55_10572</name>
</gene>
<comment type="cofactor">
    <cofactor evidence="1">
        <name>Mo-bis(molybdopterin guanine dinucleotide)</name>
        <dbReference type="ChEBI" id="CHEBI:60539"/>
    </cofactor>
</comment>
<evidence type="ECO:0000256" key="8">
    <source>
        <dbReference type="ARBA" id="ARBA00023004"/>
    </source>
</evidence>
<dbReference type="InterPro" id="IPR009010">
    <property type="entry name" value="Asp_de-COase-like_dom_sf"/>
</dbReference>
<evidence type="ECO:0000256" key="10">
    <source>
        <dbReference type="ARBA" id="ARBA00023063"/>
    </source>
</evidence>
<dbReference type="Pfam" id="PF00384">
    <property type="entry name" value="Molybdopterin"/>
    <property type="match status" value="1"/>
</dbReference>
<dbReference type="AlphaFoldDB" id="A0A4R3JBQ8"/>
<evidence type="ECO:0000256" key="3">
    <source>
        <dbReference type="ARBA" id="ARBA00008747"/>
    </source>
</evidence>
<keyword evidence="13" id="KW-1185">Reference proteome</keyword>
<accession>A0A4R3JBQ8</accession>
<evidence type="ECO:0000256" key="1">
    <source>
        <dbReference type="ARBA" id="ARBA00001942"/>
    </source>
</evidence>
<dbReference type="Gene3D" id="3.40.50.740">
    <property type="match status" value="1"/>
</dbReference>
<name>A0A4R3JBQ8_9PROT</name>
<dbReference type="GO" id="GO:0043546">
    <property type="term" value="F:molybdopterin cofactor binding"/>
    <property type="evidence" value="ECO:0007669"/>
    <property type="project" value="InterPro"/>
</dbReference>
<dbReference type="GO" id="GO:0016020">
    <property type="term" value="C:membrane"/>
    <property type="evidence" value="ECO:0007669"/>
    <property type="project" value="TreeGrafter"/>
</dbReference>
<evidence type="ECO:0000313" key="12">
    <source>
        <dbReference type="EMBL" id="TCS62526.1"/>
    </source>
</evidence>
<dbReference type="GO" id="GO:0051539">
    <property type="term" value="F:4 iron, 4 sulfur cluster binding"/>
    <property type="evidence" value="ECO:0007669"/>
    <property type="project" value="UniProtKB-KW"/>
</dbReference>
<dbReference type="CDD" id="cd02791">
    <property type="entry name" value="MopB_CT_Nitrate-R-NapA-like"/>
    <property type="match status" value="1"/>
</dbReference>
<keyword evidence="10" id="KW-0534">Nitrate assimilation</keyword>
<evidence type="ECO:0000256" key="6">
    <source>
        <dbReference type="ARBA" id="ARBA00022723"/>
    </source>
</evidence>
<evidence type="ECO:0000259" key="11">
    <source>
        <dbReference type="PROSITE" id="PS51669"/>
    </source>
</evidence>
<dbReference type="InterPro" id="IPR050123">
    <property type="entry name" value="Prok_molybdopt-oxidoreductase"/>
</dbReference>
<dbReference type="RefSeq" id="WP_132938980.1">
    <property type="nucleotide sequence ID" value="NZ_CP119676.1"/>
</dbReference>
<protein>
    <submittedName>
        <fullName evidence="12">Assimilatory nitrate reductase (NADH) alpha subunit apoprotein</fullName>
    </submittedName>
</protein>
<keyword evidence="9" id="KW-0411">Iron-sulfur</keyword>
<evidence type="ECO:0000256" key="9">
    <source>
        <dbReference type="ARBA" id="ARBA00023014"/>
    </source>
</evidence>
<sequence>MTGDVRTTCPYCGVGCGVIISPGPDDAVTVTGDPDHPANFGRLCSKGAALGETLVHDGRLMVPKMAGRRVSWAKAVKTLGDKLTRTIAKHGPDSVAFYVSGQLLNEDYYVANKLMKGFIGSANIDTNSRLCMASSVAGHIRAFGADTVPGCYEDFDTADLVLLIGSNTAWCHPVLFQRLREAQRRRGTKVVVIDPRRTDTCATADLHIALKPGTDTALFNGLLTYLEKNGKRDAAFVAAHTRDVDEALARARKNAPDIAAVAGICDVDKESVARLYAWFAEHERVVCAYSQGVNQSHRGTDKVNAIINCHLLTGRIGREGMGPFSLTGQPNAMGGREVGGLANTLAAHMGFDDGARDRVGRFWNAPALAAKPGLKAVDLFDAVHDGRIKALWIMGTNPAVSLPDATKVRAALEKCPFVAVSDCIEQTDTTRYADLLLPAATWGERDGTVTNSERRISRQRPFVAPAGTARPDWKIICDVAAAMGFGDAFAYAASAEIFAEHAHLSAFENDGVRDFDIGALRGAVDRAHYDRMEPTQWPAGAKTPRGRKRLFADGRFYTDDGRAHFVAVSLSPPDLIDTTMSFPLLLNTGRVRDQWHTMSRTGLSPRLGRHTAEPYLDIHPEDAENYGLRNGSWTRAMSPSGGVTVRVRFSSAMRRGEVFVPIHWNDAVASDAVVGRLIAPRRDPFSGQPASKTQPVTLLPWKPAWRGFFISRRRRDPRDVEYWCRIRVPGCYVYEVADQVCPTDWASFCASYFTGMSGETITFEDPKKGRYRSALIEDGRLQGCFAAAVDGALPSFDWLAEVFAEETVNEKTRKHILAGRRPGDAADRGPVVCSCFGVALNTLLGAIRGQGLTSVRDVGRVLKAGTNCGVCQSEIAALLDGVRGEEDVSKGKVNAA</sequence>
<dbReference type="Gene3D" id="1.10.10.1100">
    <property type="entry name" value="BFD-like [2Fe-2S]-binding domain"/>
    <property type="match status" value="1"/>
</dbReference>
<comment type="caution">
    <text evidence="12">The sequence shown here is derived from an EMBL/GenBank/DDBJ whole genome shotgun (WGS) entry which is preliminary data.</text>
</comment>
<comment type="similarity">
    <text evidence="3">Belongs to the prokaryotic molybdopterin-containing oxidoreductase family. NasA/NapA/NarB subfamily.</text>
</comment>
<dbReference type="Pfam" id="PF04324">
    <property type="entry name" value="Fer2_BFD"/>
    <property type="match status" value="1"/>
</dbReference>
<dbReference type="SUPFAM" id="SSF50692">
    <property type="entry name" value="ADC-like"/>
    <property type="match status" value="1"/>
</dbReference>
<evidence type="ECO:0000256" key="7">
    <source>
        <dbReference type="ARBA" id="ARBA00023002"/>
    </source>
</evidence>
<dbReference type="SUPFAM" id="SSF53706">
    <property type="entry name" value="Formate dehydrogenase/DMSO reductase, domains 1-3"/>
    <property type="match status" value="1"/>
</dbReference>
<dbReference type="GO" id="GO:0016491">
    <property type="term" value="F:oxidoreductase activity"/>
    <property type="evidence" value="ECO:0007669"/>
    <property type="project" value="UniProtKB-KW"/>
</dbReference>
<dbReference type="PANTHER" id="PTHR43105:SF9">
    <property type="entry name" value="NADPH-FE(3+) OXIDOREDUCTASE SUBUNIT ALPHA"/>
    <property type="match status" value="1"/>
</dbReference>
<dbReference type="InterPro" id="IPR006655">
    <property type="entry name" value="Mopterin_OxRdtase_prok_CS"/>
</dbReference>
<dbReference type="InterPro" id="IPR006963">
    <property type="entry name" value="Mopterin_OxRdtase_4Fe-4S_dom"/>
</dbReference>
<dbReference type="GO" id="GO:0046872">
    <property type="term" value="F:metal ion binding"/>
    <property type="evidence" value="ECO:0007669"/>
    <property type="project" value="UniProtKB-KW"/>
</dbReference>
<dbReference type="Gene3D" id="2.40.40.20">
    <property type="match status" value="1"/>
</dbReference>
<dbReference type="GO" id="GO:1990204">
    <property type="term" value="C:oxidoreductase complex"/>
    <property type="evidence" value="ECO:0007669"/>
    <property type="project" value="UniProtKB-ARBA"/>
</dbReference>
<dbReference type="InterPro" id="IPR041957">
    <property type="entry name" value="CT_Nitrate-R-NapA-like"/>
</dbReference>
<dbReference type="OrthoDB" id="9803192at2"/>
<dbReference type="InterPro" id="IPR041854">
    <property type="entry name" value="BFD-like_2Fe2S-bd_dom_sf"/>
</dbReference>
<dbReference type="Proteomes" id="UP000295304">
    <property type="component" value="Unassembled WGS sequence"/>
</dbReference>
<dbReference type="PROSITE" id="PS00490">
    <property type="entry name" value="MOLYBDOPTERIN_PROK_2"/>
    <property type="match status" value="1"/>
</dbReference>
<reference evidence="12 13" key="1">
    <citation type="submission" date="2019-03" db="EMBL/GenBank/DDBJ databases">
        <title>Genomic Encyclopedia of Type Strains, Phase IV (KMG-IV): sequencing the most valuable type-strain genomes for metagenomic binning, comparative biology and taxonomic classification.</title>
        <authorList>
            <person name="Goeker M."/>
        </authorList>
    </citation>
    <scope>NUCLEOTIDE SEQUENCE [LARGE SCALE GENOMIC DNA]</scope>
    <source>
        <strain evidence="12 13">DSM 101688</strain>
    </source>
</reference>
<evidence type="ECO:0000256" key="4">
    <source>
        <dbReference type="ARBA" id="ARBA00022485"/>
    </source>
</evidence>
<dbReference type="Gene3D" id="3.40.228.10">
    <property type="entry name" value="Dimethylsulfoxide Reductase, domain 2"/>
    <property type="match status" value="1"/>
</dbReference>
<keyword evidence="4" id="KW-0004">4Fe-4S</keyword>
<keyword evidence="6" id="KW-0479">Metal-binding</keyword>
<dbReference type="SMART" id="SM00926">
    <property type="entry name" value="Molybdop_Fe4S4"/>
    <property type="match status" value="1"/>
</dbReference>
<keyword evidence="8" id="KW-0408">Iron</keyword>
<keyword evidence="7" id="KW-0560">Oxidoreductase</keyword>
<dbReference type="PROSITE" id="PS00551">
    <property type="entry name" value="MOLYBDOPTERIN_PROK_1"/>
    <property type="match status" value="1"/>
</dbReference>
<dbReference type="Gene3D" id="2.20.25.90">
    <property type="entry name" value="ADC-like domains"/>
    <property type="match status" value="1"/>
</dbReference>
<dbReference type="Pfam" id="PF01568">
    <property type="entry name" value="Molydop_binding"/>
    <property type="match status" value="1"/>
</dbReference>
<keyword evidence="5" id="KW-0500">Molybdenum</keyword>
<feature type="domain" description="4Fe-4S Mo/W bis-MGD-type" evidence="11">
    <location>
        <begin position="2"/>
        <end position="58"/>
    </location>
</feature>
<dbReference type="InterPro" id="IPR006656">
    <property type="entry name" value="Mopterin_OxRdtase"/>
</dbReference>